<accession>A0A6M9PIC1</accession>
<evidence type="ECO:0008006" key="3">
    <source>
        <dbReference type="Google" id="ProtNLM"/>
    </source>
</evidence>
<dbReference type="RefSeq" id="WP_173942056.1">
    <property type="nucleotide sequence ID" value="NZ_CP028941.1"/>
</dbReference>
<keyword evidence="2" id="KW-1185">Reference proteome</keyword>
<dbReference type="EMBL" id="CP028941">
    <property type="protein sequence ID" value="QKM61904.1"/>
    <property type="molecule type" value="Genomic_DNA"/>
</dbReference>
<evidence type="ECO:0000313" key="2">
    <source>
        <dbReference type="Proteomes" id="UP000500806"/>
    </source>
</evidence>
<dbReference type="SUPFAM" id="SSF52540">
    <property type="entry name" value="P-loop containing nucleoside triphosphate hydrolases"/>
    <property type="match status" value="1"/>
</dbReference>
<reference evidence="1 2" key="1">
    <citation type="submission" date="2018-04" db="EMBL/GenBank/DDBJ databases">
        <title>Polynucleobacter sp. LimPoW16 genome.</title>
        <authorList>
            <person name="Hahn M.W."/>
        </authorList>
    </citation>
    <scope>NUCLEOTIDE SEQUENCE [LARGE SCALE GENOMIC DNA]</scope>
    <source>
        <strain evidence="1 2">LimPoW16</strain>
    </source>
</reference>
<dbReference type="Gene3D" id="3.40.50.300">
    <property type="entry name" value="P-loop containing nucleotide triphosphate hydrolases"/>
    <property type="match status" value="1"/>
</dbReference>
<name>A0A6M9PIC1_9BURK</name>
<dbReference type="KEGG" id="pani:DCO16_01670"/>
<dbReference type="Proteomes" id="UP000500806">
    <property type="component" value="Chromosome"/>
</dbReference>
<proteinExistence type="predicted"/>
<protein>
    <recommendedName>
        <fullName evidence="3">Sulfotransferase family protein</fullName>
    </recommendedName>
</protein>
<organism evidence="1 2">
    <name type="scientific">Polynucleobacter antarcticus</name>
    <dbReference type="NCBI Taxonomy" id="1743162"/>
    <lineage>
        <taxon>Bacteria</taxon>
        <taxon>Pseudomonadati</taxon>
        <taxon>Pseudomonadota</taxon>
        <taxon>Betaproteobacteria</taxon>
        <taxon>Burkholderiales</taxon>
        <taxon>Burkholderiaceae</taxon>
        <taxon>Polynucleobacter</taxon>
    </lineage>
</organism>
<dbReference type="InterPro" id="IPR027417">
    <property type="entry name" value="P-loop_NTPase"/>
</dbReference>
<gene>
    <name evidence="1" type="ORF">DCO16_01670</name>
</gene>
<sequence>MSQYAKPSFCVVDISGYSFTGKSAFFDLLCEFDGFFHHSKEFEFDLLRVRGGILDLKFALVDSWSPIRSSEAIMAFYHLITTIGGNKSTYSRLFRSGAHYDHYFPGFTEISLKFIDSLVCAKWNCEWPYPLYGKSKWHICFTKAMQKIGCMRENQFFLSRMTAEEFYVRTRLYFNELFRGLEKKSYSKILLSNAFEPFAPLQSVALFDHAKSIIVDRDPRDIYLSALMAGRIAGSKVGQAVTGGGVQTFIDRFRIYRSKMDDQNPNIYRTNFESLVLNYDEELLRIRHFLGTENLTHSQKGAYFSPNESDKKYWPMENA</sequence>
<evidence type="ECO:0000313" key="1">
    <source>
        <dbReference type="EMBL" id="QKM61904.1"/>
    </source>
</evidence>
<dbReference type="AlphaFoldDB" id="A0A6M9PIC1"/>